<dbReference type="AlphaFoldDB" id="A0A1L0CS48"/>
<evidence type="ECO:0000313" key="5">
    <source>
        <dbReference type="EMBL" id="SGZ41401.1"/>
    </source>
</evidence>
<evidence type="ECO:0000256" key="1">
    <source>
        <dbReference type="ARBA" id="ARBA00022692"/>
    </source>
</evidence>
<dbReference type="InterPro" id="IPR007274">
    <property type="entry name" value="Cop_transporter"/>
</dbReference>
<evidence type="ECO:0000256" key="2">
    <source>
        <dbReference type="ARBA" id="ARBA00022989"/>
    </source>
</evidence>
<comment type="subcellular location">
    <subcellularLocation>
        <location evidence="4">Membrane</location>
        <topology evidence="4">Multi-pass membrane protein</topology>
    </subcellularLocation>
</comment>
<proteinExistence type="inferred from homology"/>
<dbReference type="GO" id="GO:0006878">
    <property type="term" value="P:intracellular copper ion homeostasis"/>
    <property type="evidence" value="ECO:0007669"/>
    <property type="project" value="EnsemblFungi"/>
</dbReference>
<keyword evidence="4" id="KW-0406">Ion transport</keyword>
<keyword evidence="4" id="KW-0813">Transport</keyword>
<keyword evidence="3 4" id="KW-0472">Membrane</keyword>
<organism evidence="5 6">
    <name type="scientific">Hanseniaspora guilliermondii</name>
    <dbReference type="NCBI Taxonomy" id="56406"/>
    <lineage>
        <taxon>Eukaryota</taxon>
        <taxon>Fungi</taxon>
        <taxon>Dikarya</taxon>
        <taxon>Ascomycota</taxon>
        <taxon>Saccharomycotina</taxon>
        <taxon>Saccharomycetes</taxon>
        <taxon>Saccharomycodales</taxon>
        <taxon>Saccharomycodaceae</taxon>
        <taxon>Hanseniaspora</taxon>
    </lineage>
</organism>
<dbReference type="Proteomes" id="UP000183365">
    <property type="component" value="Unassembled WGS sequence"/>
</dbReference>
<dbReference type="VEuPathDB" id="FungiDB:HGUI_03602"/>
<reference evidence="6" key="1">
    <citation type="submission" date="2016-11" db="EMBL/GenBank/DDBJ databases">
        <authorList>
            <person name="Guldener U."/>
        </authorList>
    </citation>
    <scope>NUCLEOTIDE SEQUENCE [LARGE SCALE GENOMIC DNA]</scope>
</reference>
<dbReference type="PANTHER" id="PTHR12483">
    <property type="entry name" value="SOLUTE CARRIER FAMILY 31 COPPER TRANSPORTERS"/>
    <property type="match status" value="1"/>
</dbReference>
<evidence type="ECO:0000313" key="6">
    <source>
        <dbReference type="Proteomes" id="UP000183365"/>
    </source>
</evidence>
<dbReference type="PANTHER" id="PTHR12483:SF115">
    <property type="entry name" value="COPPER TRANSPORT PROTEIN"/>
    <property type="match status" value="1"/>
</dbReference>
<gene>
    <name evidence="5" type="ORF">HGUI_03602</name>
</gene>
<accession>A0A1L0CS48</accession>
<sequence length="145" mass="17243">MDHSMHDMPGMGDSEEMCSMAMLFTWNYKNTCVISSRWHIKTKFQMLLSCIVIFLSSYFYEYFKFKFNQYKLQNSMSNENEENKKKTRQHESFLYGLQVFYSFMLMLVFMTYNGWLMLSMTLGAIFGYYKYSSNNSSLTASLACH</sequence>
<feature type="transmembrane region" description="Helical" evidence="4">
    <location>
        <begin position="93"/>
        <end position="112"/>
    </location>
</feature>
<keyword evidence="1 4" id="KW-0812">Transmembrane</keyword>
<keyword evidence="2 4" id="KW-1133">Transmembrane helix</keyword>
<dbReference type="GO" id="GO:0000329">
    <property type="term" value="C:fungal-type vacuole membrane"/>
    <property type="evidence" value="ECO:0007669"/>
    <property type="project" value="EnsemblFungi"/>
</dbReference>
<dbReference type="GO" id="GO:0015677">
    <property type="term" value="P:copper ion import"/>
    <property type="evidence" value="ECO:0007669"/>
    <property type="project" value="EnsemblFungi"/>
</dbReference>
<keyword evidence="4" id="KW-0187">Copper transport</keyword>
<dbReference type="OrthoDB" id="161814at2759"/>
<keyword evidence="6" id="KW-1185">Reference proteome</keyword>
<dbReference type="Pfam" id="PF04145">
    <property type="entry name" value="Ctr"/>
    <property type="match status" value="2"/>
</dbReference>
<comment type="similarity">
    <text evidence="4">Belongs to the copper transporter (Ctr) (TC 1.A.56) family. SLC31A subfamily.</text>
</comment>
<keyword evidence="4" id="KW-0186">Copper</keyword>
<evidence type="ECO:0000256" key="4">
    <source>
        <dbReference type="RuleBase" id="RU367022"/>
    </source>
</evidence>
<evidence type="ECO:0000256" key="3">
    <source>
        <dbReference type="ARBA" id="ARBA00023136"/>
    </source>
</evidence>
<protein>
    <recommendedName>
        <fullName evidence="4">Copper transport protein</fullName>
    </recommendedName>
</protein>
<name>A0A1L0CS48_9ASCO</name>
<dbReference type="EMBL" id="FQNF01000100">
    <property type="protein sequence ID" value="SGZ41401.1"/>
    <property type="molecule type" value="Genomic_DNA"/>
</dbReference>
<feature type="transmembrane region" description="Helical" evidence="4">
    <location>
        <begin position="44"/>
        <end position="63"/>
    </location>
</feature>
<dbReference type="GO" id="GO:0005375">
    <property type="term" value="F:copper ion transmembrane transporter activity"/>
    <property type="evidence" value="ECO:0007669"/>
    <property type="project" value="UniProtKB-UniRule"/>
</dbReference>